<dbReference type="EMBL" id="SPQA01000001">
    <property type="protein sequence ID" value="TFU31849.1"/>
    <property type="molecule type" value="Genomic_DNA"/>
</dbReference>
<dbReference type="RefSeq" id="WP_135051927.1">
    <property type="nucleotide sequence ID" value="NZ_CAKOCW010000005.1"/>
</dbReference>
<organism evidence="1 2">
    <name type="scientific">Streptococcus acidominimus</name>
    <dbReference type="NCBI Taxonomy" id="1326"/>
    <lineage>
        <taxon>Bacteria</taxon>
        <taxon>Bacillati</taxon>
        <taxon>Bacillota</taxon>
        <taxon>Bacilli</taxon>
        <taxon>Lactobacillales</taxon>
        <taxon>Streptococcaceae</taxon>
        <taxon>Streptococcus</taxon>
    </lineage>
</organism>
<protein>
    <submittedName>
        <fullName evidence="1">Uncharacterized protein</fullName>
    </submittedName>
</protein>
<sequence>MKMEIIKRVQYDYGGLEIGFCYGIKVIPTDETQEVFYPAYPYAQSEEVLEKFVGIFKEELEAFFASGDRSYFSFHLHGFNTELKERLKDRWHKQGVMID</sequence>
<dbReference type="Proteomes" id="UP000297747">
    <property type="component" value="Unassembled WGS sequence"/>
</dbReference>
<evidence type="ECO:0000313" key="1">
    <source>
        <dbReference type="EMBL" id="TFU31849.1"/>
    </source>
</evidence>
<evidence type="ECO:0000313" key="2">
    <source>
        <dbReference type="Proteomes" id="UP000297747"/>
    </source>
</evidence>
<comment type="caution">
    <text evidence="1">The sequence shown here is derived from an EMBL/GenBank/DDBJ whole genome shotgun (WGS) entry which is preliminary data.</text>
</comment>
<name>A0A4Y9FUE1_STRAI</name>
<proteinExistence type="predicted"/>
<gene>
    <name evidence="1" type="ORF">E4U01_00055</name>
</gene>
<dbReference type="AlphaFoldDB" id="A0A4Y9FUE1"/>
<reference evidence="1 2" key="1">
    <citation type="submission" date="2019-03" db="EMBL/GenBank/DDBJ databases">
        <title>Diversity of the mouse oral microbiome.</title>
        <authorList>
            <person name="Joseph S."/>
            <person name="Aduse-Opoku J."/>
            <person name="Curtis M."/>
            <person name="Wade W."/>
            <person name="Hashim A."/>
        </authorList>
    </citation>
    <scope>NUCLEOTIDE SEQUENCE [LARGE SCALE GENOMIC DNA]</scope>
    <source>
        <strain evidence="1 2">HT4</strain>
    </source>
</reference>
<accession>A0A4Y9FUE1</accession>